<keyword evidence="2" id="KW-1185">Reference proteome</keyword>
<protein>
    <submittedName>
        <fullName evidence="1">Uncharacterized protein</fullName>
    </submittedName>
</protein>
<dbReference type="EMBL" id="MU268460">
    <property type="protein sequence ID" value="KAH7904479.1"/>
    <property type="molecule type" value="Genomic_DNA"/>
</dbReference>
<comment type="caution">
    <text evidence="1">The sequence shown here is derived from an EMBL/GenBank/DDBJ whole genome shotgun (WGS) entry which is preliminary data.</text>
</comment>
<feature type="non-terminal residue" evidence="1">
    <location>
        <position position="1"/>
    </location>
</feature>
<proteinExistence type="predicted"/>
<name>A0ACB7ZTJ3_9AGAM</name>
<dbReference type="Proteomes" id="UP000790377">
    <property type="component" value="Unassembled WGS sequence"/>
</dbReference>
<evidence type="ECO:0000313" key="1">
    <source>
        <dbReference type="EMBL" id="KAH7904479.1"/>
    </source>
</evidence>
<evidence type="ECO:0000313" key="2">
    <source>
        <dbReference type="Proteomes" id="UP000790377"/>
    </source>
</evidence>
<sequence>QRYEEEANVSLVRAGLIGCSPTNPTIAISIICLELYHQIRRRQSSFSIQAMAKVLCSLHNVTYTQTLRDQLSIAFDVYLAILRQVRSRVDSELGRTNNWHLRNACPACNYEQPDEPTLVPASLKAMDGNNSAKRMDGAGHTDQRVFHSSFLIPADEVDKFKDDVALRPGERSAVVSNRSTVSEDAASSAAGCADNWHAASVVEENKVKVFDQTGIFICACRHGIVLTLAEMRHSGELAKYPIATVNKLLDVLGDNQAIGSDIGCSFKTTLAASSVGEKARMRRLTLAVNAFHGYAHERKCQLRNHPLYLQGFGLEDLEVCERVFSASNSVAPLIRHASHFHYVQFLDLHFQQWNLDKYLELSRFLMNNYKQATSIISEYSKDLALFLANRTADDPEFEPEVWAAEELHYLSTASDEPERNILEIQYVEEAAYGGVTSVQFMSYTPSDFTPSSGLSTTARESSKRGVRERNAARRKLELQMNVINDLEHRLNIDDRWSEDHPSYVETLQYVKQREFIRTVDELEALVVHRLLELSKANLAGTGYKLRKQISRAISRRSAAIHHAVDRYNALAPLQDPPRPILRFSDVLTYASIGEFDLLKQSRHDILSKPWSKPQNREMATKYFKVARAREEIVRLNVEIRRLHAWADAEDQLLQTTADAVQARSPLIAAEMRSILNKQSRVNHIHRTRLTRIYKLDEYSGFRPTQINPDGTDVDEVDAARQDGLIPDDEATDESMRLHNFMIQALQ</sequence>
<accession>A0ACB7ZTJ3</accession>
<reference evidence="1" key="1">
    <citation type="journal article" date="2021" name="New Phytol.">
        <title>Evolutionary innovations through gain and loss of genes in the ectomycorrhizal Boletales.</title>
        <authorList>
            <person name="Wu G."/>
            <person name="Miyauchi S."/>
            <person name="Morin E."/>
            <person name="Kuo A."/>
            <person name="Drula E."/>
            <person name="Varga T."/>
            <person name="Kohler A."/>
            <person name="Feng B."/>
            <person name="Cao Y."/>
            <person name="Lipzen A."/>
            <person name="Daum C."/>
            <person name="Hundley H."/>
            <person name="Pangilinan J."/>
            <person name="Johnson J."/>
            <person name="Barry K."/>
            <person name="LaButti K."/>
            <person name="Ng V."/>
            <person name="Ahrendt S."/>
            <person name="Min B."/>
            <person name="Choi I.G."/>
            <person name="Park H."/>
            <person name="Plett J.M."/>
            <person name="Magnuson J."/>
            <person name="Spatafora J.W."/>
            <person name="Nagy L.G."/>
            <person name="Henrissat B."/>
            <person name="Grigoriev I.V."/>
            <person name="Yang Z.L."/>
            <person name="Xu J."/>
            <person name="Martin F.M."/>
        </authorList>
    </citation>
    <scope>NUCLEOTIDE SEQUENCE</scope>
    <source>
        <strain evidence="1">ATCC 28755</strain>
    </source>
</reference>
<organism evidence="1 2">
    <name type="scientific">Hygrophoropsis aurantiaca</name>
    <dbReference type="NCBI Taxonomy" id="72124"/>
    <lineage>
        <taxon>Eukaryota</taxon>
        <taxon>Fungi</taxon>
        <taxon>Dikarya</taxon>
        <taxon>Basidiomycota</taxon>
        <taxon>Agaricomycotina</taxon>
        <taxon>Agaricomycetes</taxon>
        <taxon>Agaricomycetidae</taxon>
        <taxon>Boletales</taxon>
        <taxon>Coniophorineae</taxon>
        <taxon>Hygrophoropsidaceae</taxon>
        <taxon>Hygrophoropsis</taxon>
    </lineage>
</organism>
<gene>
    <name evidence="1" type="ORF">BJ138DRAFT_1019105</name>
</gene>